<keyword evidence="1" id="KW-0732">Signal</keyword>
<dbReference type="SMART" id="SM00318">
    <property type="entry name" value="SNc"/>
    <property type="match status" value="1"/>
</dbReference>
<dbReference type="SUPFAM" id="SSF50199">
    <property type="entry name" value="Staphylococcal nuclease"/>
    <property type="match status" value="1"/>
</dbReference>
<dbReference type="Proteomes" id="UP000239434">
    <property type="component" value="Unassembled WGS sequence"/>
</dbReference>
<dbReference type="PROSITE" id="PS50830">
    <property type="entry name" value="TNASE_3"/>
    <property type="match status" value="1"/>
</dbReference>
<evidence type="ECO:0000313" key="4">
    <source>
        <dbReference type="Proteomes" id="UP000239434"/>
    </source>
</evidence>
<dbReference type="InterPro" id="IPR035437">
    <property type="entry name" value="SNase_OB-fold_sf"/>
</dbReference>
<proteinExistence type="predicted"/>
<reference evidence="3 4" key="1">
    <citation type="submission" date="2018-02" db="EMBL/GenBank/DDBJ databases">
        <title>The draft genome of Phyllobacterium sp. 1N-3.</title>
        <authorList>
            <person name="Liu L."/>
            <person name="Li L."/>
            <person name="Zhang X."/>
            <person name="Wang T."/>
            <person name="Liang L."/>
        </authorList>
    </citation>
    <scope>NUCLEOTIDE SEQUENCE [LARGE SCALE GENOMIC DNA]</scope>
    <source>
        <strain evidence="3 4">1N-3</strain>
    </source>
</reference>
<protein>
    <recommendedName>
        <fullName evidence="2">TNase-like domain-containing protein</fullName>
    </recommendedName>
</protein>
<dbReference type="EMBL" id="PVBR01000029">
    <property type="protein sequence ID" value="PRD40855.1"/>
    <property type="molecule type" value="Genomic_DNA"/>
</dbReference>
<keyword evidence="4" id="KW-1185">Reference proteome</keyword>
<dbReference type="Gene3D" id="2.40.50.90">
    <property type="match status" value="1"/>
</dbReference>
<feature type="chain" id="PRO_5015702349" description="TNase-like domain-containing protein" evidence="1">
    <location>
        <begin position="28"/>
        <end position="151"/>
    </location>
</feature>
<accession>A0A2S9IK19</accession>
<dbReference type="AlphaFoldDB" id="A0A2S9IK19"/>
<dbReference type="InterPro" id="IPR016071">
    <property type="entry name" value="Staphylococal_nuclease_OB-fold"/>
</dbReference>
<organism evidence="3 4">
    <name type="scientific">Phyllobacterium phragmitis</name>
    <dbReference type="NCBI Taxonomy" id="2670329"/>
    <lineage>
        <taxon>Bacteria</taxon>
        <taxon>Pseudomonadati</taxon>
        <taxon>Pseudomonadota</taxon>
        <taxon>Alphaproteobacteria</taxon>
        <taxon>Hyphomicrobiales</taxon>
        <taxon>Phyllobacteriaceae</taxon>
        <taxon>Phyllobacterium</taxon>
    </lineage>
</organism>
<evidence type="ECO:0000313" key="3">
    <source>
        <dbReference type="EMBL" id="PRD40855.1"/>
    </source>
</evidence>
<evidence type="ECO:0000259" key="2">
    <source>
        <dbReference type="PROSITE" id="PS50830"/>
    </source>
</evidence>
<sequence length="151" mass="16689">MNRDHISLPHRLRTASRLICKSFITFAALSALTTGALSGSSCGRKICALDGDTVVIGREHIRIANIDAPELRRSKCDAEKRLAVVAKRRLEELLAGARLHVNRGDPETGRTSDRYGRTLATIQVDDRDVGDILVSEGLARNWTGKRQPWCN</sequence>
<feature type="domain" description="TNase-like" evidence="2">
    <location>
        <begin position="39"/>
        <end position="140"/>
    </location>
</feature>
<dbReference type="Pfam" id="PF00565">
    <property type="entry name" value="SNase"/>
    <property type="match status" value="1"/>
</dbReference>
<feature type="signal peptide" evidence="1">
    <location>
        <begin position="1"/>
        <end position="27"/>
    </location>
</feature>
<name>A0A2S9IK19_9HYPH</name>
<gene>
    <name evidence="3" type="ORF">C5748_24790</name>
</gene>
<comment type="caution">
    <text evidence="3">The sequence shown here is derived from an EMBL/GenBank/DDBJ whole genome shotgun (WGS) entry which is preliminary data.</text>
</comment>
<evidence type="ECO:0000256" key="1">
    <source>
        <dbReference type="SAM" id="SignalP"/>
    </source>
</evidence>